<keyword evidence="2" id="KW-1185">Reference proteome</keyword>
<name>A0ABM9I5Z7_9GAMM</name>
<dbReference type="Proteomes" id="UP001162030">
    <property type="component" value="Chromosome"/>
</dbReference>
<reference evidence="1 2" key="1">
    <citation type="submission" date="2023-03" db="EMBL/GenBank/DDBJ databases">
        <authorList>
            <person name="Pearce D."/>
        </authorList>
    </citation>
    <scope>NUCLEOTIDE SEQUENCE [LARGE SCALE GENOMIC DNA]</scope>
    <source>
        <strain evidence="1">Msz</strain>
    </source>
</reference>
<sequence length="123" mass="13514">MLSMHLRNFMKRKTIGEWRKAAETKNGVAICGGTESGKEGGWGKTMSLVRSDEWIGISGVLPSHSPAAEINIAIHMPLIAQRMLRFAETPMVKAFRKFQDDSGIAAARNFSFSLAKNSISSML</sequence>
<evidence type="ECO:0000313" key="1">
    <source>
        <dbReference type="EMBL" id="CAI8914538.1"/>
    </source>
</evidence>
<evidence type="ECO:0000313" key="2">
    <source>
        <dbReference type="Proteomes" id="UP001162030"/>
    </source>
</evidence>
<protein>
    <submittedName>
        <fullName evidence="1">Uncharacterized protein</fullName>
    </submittedName>
</protein>
<accession>A0ABM9I5Z7</accession>
<dbReference type="EMBL" id="OX458333">
    <property type="protein sequence ID" value="CAI8914538.1"/>
    <property type="molecule type" value="Genomic_DNA"/>
</dbReference>
<organism evidence="1 2">
    <name type="scientific">Methylocaldum szegediense</name>
    <dbReference type="NCBI Taxonomy" id="73780"/>
    <lineage>
        <taxon>Bacteria</taxon>
        <taxon>Pseudomonadati</taxon>
        <taxon>Pseudomonadota</taxon>
        <taxon>Gammaproteobacteria</taxon>
        <taxon>Methylococcales</taxon>
        <taxon>Methylococcaceae</taxon>
        <taxon>Methylocaldum</taxon>
    </lineage>
</organism>
<gene>
    <name evidence="1" type="ORF">MSZNOR_3710</name>
</gene>
<proteinExistence type="predicted"/>